<proteinExistence type="predicted"/>
<keyword evidence="3" id="KW-1185">Reference proteome</keyword>
<dbReference type="Proteomes" id="UP001140949">
    <property type="component" value="Unassembled WGS sequence"/>
</dbReference>
<gene>
    <name evidence="2" type="ORF">M6B38_244700</name>
</gene>
<dbReference type="PROSITE" id="PS50896">
    <property type="entry name" value="LISH"/>
    <property type="match status" value="1"/>
</dbReference>
<reference evidence="2" key="2">
    <citation type="submission" date="2023-04" db="EMBL/GenBank/DDBJ databases">
        <authorList>
            <person name="Bruccoleri R.E."/>
            <person name="Oakeley E.J."/>
            <person name="Faust A.-M."/>
            <person name="Dessus-Babus S."/>
            <person name="Altorfer M."/>
            <person name="Burckhardt D."/>
            <person name="Oertli M."/>
            <person name="Naumann U."/>
            <person name="Petersen F."/>
            <person name="Wong J."/>
        </authorList>
    </citation>
    <scope>NUCLEOTIDE SEQUENCE</scope>
    <source>
        <strain evidence="2">GSM-AAB239-AS_SAM_17_03QT</strain>
        <tissue evidence="2">Leaf</tissue>
    </source>
</reference>
<dbReference type="EMBL" id="JANAVB010044419">
    <property type="protein sequence ID" value="KAJ6791413.1"/>
    <property type="molecule type" value="Genomic_DNA"/>
</dbReference>
<organism evidence="2 3">
    <name type="scientific">Iris pallida</name>
    <name type="common">Sweet iris</name>
    <dbReference type="NCBI Taxonomy" id="29817"/>
    <lineage>
        <taxon>Eukaryota</taxon>
        <taxon>Viridiplantae</taxon>
        <taxon>Streptophyta</taxon>
        <taxon>Embryophyta</taxon>
        <taxon>Tracheophyta</taxon>
        <taxon>Spermatophyta</taxon>
        <taxon>Magnoliopsida</taxon>
        <taxon>Liliopsida</taxon>
        <taxon>Asparagales</taxon>
        <taxon>Iridaceae</taxon>
        <taxon>Iridoideae</taxon>
        <taxon>Irideae</taxon>
        <taxon>Iris</taxon>
    </lineage>
</organism>
<name>A0AAX6DI11_IRIPA</name>
<evidence type="ECO:0000313" key="3">
    <source>
        <dbReference type="Proteomes" id="UP001140949"/>
    </source>
</evidence>
<accession>A0AAX6DI11</accession>
<feature type="region of interest" description="Disordered" evidence="1">
    <location>
        <begin position="31"/>
        <end position="51"/>
    </location>
</feature>
<reference evidence="2" key="1">
    <citation type="journal article" date="2023" name="GigaByte">
        <title>Genome assembly of the bearded iris, Iris pallida Lam.</title>
        <authorList>
            <person name="Bruccoleri R.E."/>
            <person name="Oakeley E.J."/>
            <person name="Faust A.M.E."/>
            <person name="Altorfer M."/>
            <person name="Dessus-Babus S."/>
            <person name="Burckhardt D."/>
            <person name="Oertli M."/>
            <person name="Naumann U."/>
            <person name="Petersen F."/>
            <person name="Wong J."/>
        </authorList>
    </citation>
    <scope>NUCLEOTIDE SEQUENCE</scope>
    <source>
        <strain evidence="2">GSM-AAB239-AS_SAM_17_03QT</strain>
    </source>
</reference>
<comment type="caution">
    <text evidence="2">The sequence shown here is derived from an EMBL/GenBank/DDBJ whole genome shotgun (WGS) entry which is preliminary data.</text>
</comment>
<protein>
    <submittedName>
        <fullName evidence="2">Uncharacterized protein</fullName>
    </submittedName>
</protein>
<evidence type="ECO:0000256" key="1">
    <source>
        <dbReference type="SAM" id="MobiDB-lite"/>
    </source>
</evidence>
<evidence type="ECO:0000313" key="2">
    <source>
        <dbReference type="EMBL" id="KAJ6791413.1"/>
    </source>
</evidence>
<sequence>MAESFDVVLDFLKRNGLSKSEAALRRELAVRRDSDGEEERNGRRKKQSGGEMLKELIVKEIEIRSNKKDADLYPWNFNPTYDLAEAAAMADVPYSKDDVLDSLWGRGDEPWREEEEEEKKSVGSVVAMAAAAENHGEGLPRLRPVKLKLEEKSESYVGLEERVADAHVSGGESKFLLGSFLDVPLGQEINSSGEKRTVGSSWQSVSRGISEGSSNLVSGFDNFGDAEADNSNEYWDSDEYEDDEDVGYKRQPIEDETWFLAQEIDYPSDTEKGTVPGCDPDQYACDPSKDGDDGQFAEEDSYFSGEQYYQEKNIQSSEALMDHAVPKIYGRQEQNSLMPNYDGQLMDIEELNLMSAEPVWQGFVTQSSGLGLLDNGGVPNEFGQHQPDDCCIDFGQHGSVRSIGVGINNDVADVGSGTCECFNGESTGGKGYCNDHGFGIIGARYLQHDNNNSHFVSSKKDKSSNANNASAGCITSLEKGVSQPGVSSSGGGFSFPRRLKTLDMQVMDAGNSVWANRIPIVGTDTDGFGNGIGTDDMLVTWKRKSNTSSPVNSSRCENIIGTAPSKKSTASLASNDAYSRGEGIVNNNQNYDTRDARDEDPGIMPEDEETIAVQEQVKQIKFQEEEFETFNLKIVHRKNRHNWL</sequence>
<dbReference type="InterPro" id="IPR006594">
    <property type="entry name" value="LisH"/>
</dbReference>
<dbReference type="AlphaFoldDB" id="A0AAX6DI11"/>